<evidence type="ECO:0000313" key="11">
    <source>
        <dbReference type="Proteomes" id="UP000007434"/>
    </source>
</evidence>
<feature type="transmembrane region" description="Helical" evidence="8">
    <location>
        <begin position="280"/>
        <end position="299"/>
    </location>
</feature>
<dbReference type="PANTHER" id="PTHR42703:SF1">
    <property type="entry name" value="NA(+)_H(+) ANTIPORTER SUBUNIT D1"/>
    <property type="match status" value="1"/>
</dbReference>
<reference evidence="10 11" key="1">
    <citation type="submission" date="2010-11" db="EMBL/GenBank/DDBJ databases">
        <title>Complete sequence of Halanaerobium sp. sapolanicus.</title>
        <authorList>
            <consortium name="US DOE Joint Genome Institute"/>
            <person name="Lucas S."/>
            <person name="Copeland A."/>
            <person name="Lapidus A."/>
            <person name="Cheng J.-F."/>
            <person name="Bruce D."/>
            <person name="Goodwin L."/>
            <person name="Pitluck S."/>
            <person name="Davenport K."/>
            <person name="Detter J.C."/>
            <person name="Han C."/>
            <person name="Tapia R."/>
            <person name="Land M."/>
            <person name="Hauser L."/>
            <person name="Jeffries C."/>
            <person name="Kyrpides N."/>
            <person name="Ivanova N."/>
            <person name="Mikhailova N."/>
            <person name="Begemann M.B."/>
            <person name="Mormile M.R."/>
            <person name="Wall J.D."/>
            <person name="Elias D.A."/>
            <person name="Woyke T."/>
        </authorList>
    </citation>
    <scope>NUCLEOTIDE SEQUENCE [LARGE SCALE GENOMIC DNA]</scope>
    <source>
        <strain evidence="11">sapolanicus</strain>
    </source>
</reference>
<dbReference type="GO" id="GO:0042773">
    <property type="term" value="P:ATP synthesis coupled electron transport"/>
    <property type="evidence" value="ECO:0007669"/>
    <property type="project" value="InterPro"/>
</dbReference>
<protein>
    <submittedName>
        <fullName evidence="10">NADH/Ubiquinone/plastoquinone (Complex I)</fullName>
    </submittedName>
</protein>
<dbReference type="InterPro" id="IPR050586">
    <property type="entry name" value="CPA3_Na-H_Antiporter_D"/>
</dbReference>
<organism evidence="10 11">
    <name type="scientific">Halanaerobium hydrogeniformans</name>
    <name type="common">Halanaerobium sp. (strain sapolanicus)</name>
    <dbReference type="NCBI Taxonomy" id="656519"/>
    <lineage>
        <taxon>Bacteria</taxon>
        <taxon>Bacillati</taxon>
        <taxon>Bacillota</taxon>
        <taxon>Clostridia</taxon>
        <taxon>Halanaerobiales</taxon>
        <taxon>Halanaerobiaceae</taxon>
        <taxon>Halanaerobium</taxon>
    </lineage>
</organism>
<gene>
    <name evidence="10" type="ordered locus">Halsa_0695</name>
</gene>
<feature type="transmembrane region" description="Helical" evidence="8">
    <location>
        <begin position="376"/>
        <end position="397"/>
    </location>
</feature>
<evidence type="ECO:0000256" key="3">
    <source>
        <dbReference type="ARBA" id="ARBA00022475"/>
    </source>
</evidence>
<dbReference type="PANTHER" id="PTHR42703">
    <property type="entry name" value="NADH DEHYDROGENASE"/>
    <property type="match status" value="1"/>
</dbReference>
<proteinExistence type="inferred from homology"/>
<dbReference type="InterPro" id="IPR003918">
    <property type="entry name" value="NADH_UbQ_OxRdtase"/>
</dbReference>
<keyword evidence="5 8" id="KW-1133">Transmembrane helix</keyword>
<name>E4RMS9_HALHG</name>
<evidence type="ECO:0000256" key="5">
    <source>
        <dbReference type="ARBA" id="ARBA00022989"/>
    </source>
</evidence>
<comment type="subcellular location">
    <subcellularLocation>
        <location evidence="1">Cell membrane</location>
        <topology evidence="1">Multi-pass membrane protein</topology>
    </subcellularLocation>
    <subcellularLocation>
        <location evidence="7">Membrane</location>
        <topology evidence="7">Multi-pass membrane protein</topology>
    </subcellularLocation>
</comment>
<evidence type="ECO:0000259" key="9">
    <source>
        <dbReference type="Pfam" id="PF00361"/>
    </source>
</evidence>
<keyword evidence="11" id="KW-1185">Reference proteome</keyword>
<evidence type="ECO:0000256" key="7">
    <source>
        <dbReference type="RuleBase" id="RU000320"/>
    </source>
</evidence>
<evidence type="ECO:0000256" key="4">
    <source>
        <dbReference type="ARBA" id="ARBA00022692"/>
    </source>
</evidence>
<dbReference type="InterPro" id="IPR001750">
    <property type="entry name" value="ND/Mrp_TM"/>
</dbReference>
<feature type="transmembrane region" description="Helical" evidence="8">
    <location>
        <begin position="207"/>
        <end position="233"/>
    </location>
</feature>
<evidence type="ECO:0000313" key="10">
    <source>
        <dbReference type="EMBL" id="ADQ14146.1"/>
    </source>
</evidence>
<evidence type="ECO:0000256" key="1">
    <source>
        <dbReference type="ARBA" id="ARBA00004651"/>
    </source>
</evidence>
<feature type="transmembrane region" description="Helical" evidence="8">
    <location>
        <begin position="245"/>
        <end position="268"/>
    </location>
</feature>
<evidence type="ECO:0000256" key="8">
    <source>
        <dbReference type="SAM" id="Phobius"/>
    </source>
</evidence>
<feature type="transmembrane region" description="Helical" evidence="8">
    <location>
        <begin position="6"/>
        <end position="26"/>
    </location>
</feature>
<dbReference type="eggNOG" id="COG0651">
    <property type="taxonomic scope" value="Bacteria"/>
</dbReference>
<comment type="similarity">
    <text evidence="2">Belongs to the CPA3 antiporters (TC 2.A.63) subunit D family.</text>
</comment>
<dbReference type="PRINTS" id="PR01437">
    <property type="entry name" value="NUOXDRDTASE4"/>
</dbReference>
<dbReference type="EMBL" id="CP002304">
    <property type="protein sequence ID" value="ADQ14146.1"/>
    <property type="molecule type" value="Genomic_DNA"/>
</dbReference>
<keyword evidence="3" id="KW-1003">Cell membrane</keyword>
<sequence>MMETRIILLIIVPLGTAFIIPFIDLINAKLRRLFVLLGIFIQIFNLSSIIVNYYEQIRDGSLFLQYHLGGWRPPFGINLVMDNLSFLFLLVVNLSLFFIIIYSIGYVGHHEGKFYVLYFIIIAASNGAMLTGDLFNMYVFIELLTIASGALIAFQRSHPGSEAAIKYLFYNIVAGSLIFFGVLLTYFNLGTLTMADVANNFASLESGIQLFIISIFLTALLIKMGVFPFLFWLPKSYDSSPAPVTAVLSGVLSKIYLYLFIRMIWTVIGFETIVALNLNVLLLDIALFSSFLGHVFALQSNNIKRLLGYSSIGHIGMIFAVIMLNTEAGFYGGILHIIAHMFMKAGLFVACGYLLQYTVSNHYRDFKGVGLRDKPVFIAFIILLLSMIGMPPLLGFASKWFILMAFLEAQSYFGAFIVIFGSLTAVIYYLRYIAKGFEEVRLTEDDLKMEVFNQPLLSVLYREKIVSFITYAYTAVIIFFGFGFRFLDIPLRMSIESIMNVERYIELVLGG</sequence>
<dbReference type="HOGENOM" id="CLU_007100_9_5_9"/>
<dbReference type="GO" id="GO:0008137">
    <property type="term" value="F:NADH dehydrogenase (ubiquinone) activity"/>
    <property type="evidence" value="ECO:0007669"/>
    <property type="project" value="InterPro"/>
</dbReference>
<feature type="transmembrane region" description="Helical" evidence="8">
    <location>
        <begin position="84"/>
        <end position="107"/>
    </location>
</feature>
<feature type="transmembrane region" description="Helical" evidence="8">
    <location>
        <begin position="330"/>
        <end position="355"/>
    </location>
</feature>
<keyword evidence="6 8" id="KW-0472">Membrane</keyword>
<feature type="transmembrane region" description="Helical" evidence="8">
    <location>
        <begin position="409"/>
        <end position="430"/>
    </location>
</feature>
<feature type="transmembrane region" description="Helical" evidence="8">
    <location>
        <begin position="465"/>
        <end position="487"/>
    </location>
</feature>
<dbReference type="KEGG" id="has:Halsa_0695"/>
<dbReference type="Pfam" id="PF00361">
    <property type="entry name" value="Proton_antipo_M"/>
    <property type="match status" value="1"/>
</dbReference>
<feature type="transmembrane region" description="Helical" evidence="8">
    <location>
        <begin position="33"/>
        <end position="54"/>
    </location>
</feature>
<dbReference type="GO" id="GO:0005886">
    <property type="term" value="C:plasma membrane"/>
    <property type="evidence" value="ECO:0007669"/>
    <property type="project" value="UniProtKB-SubCell"/>
</dbReference>
<feature type="transmembrane region" description="Helical" evidence="8">
    <location>
        <begin position="114"/>
        <end position="131"/>
    </location>
</feature>
<keyword evidence="4 7" id="KW-0812">Transmembrane</keyword>
<dbReference type="STRING" id="656519.Halsa_0695"/>
<feature type="transmembrane region" description="Helical" evidence="8">
    <location>
        <begin position="167"/>
        <end position="187"/>
    </location>
</feature>
<dbReference type="AlphaFoldDB" id="E4RMS9"/>
<reference evidence="10 11" key="2">
    <citation type="journal article" date="2011" name="J. Bacteriol.">
        <title>Complete Genome Sequence of the Haloalkaliphilic, Hydrogen Producing Halanaerobium hydrogenoformans.</title>
        <authorList>
            <person name="Brown S.D."/>
            <person name="Begemann M.B."/>
            <person name="Mormile M.R."/>
            <person name="Wall J.D."/>
            <person name="Han C.S."/>
            <person name="Goodwin L.A."/>
            <person name="Pitluck S."/>
            <person name="Land M.L."/>
            <person name="Hauser L.J."/>
            <person name="Elias D.A."/>
        </authorList>
    </citation>
    <scope>NUCLEOTIDE SEQUENCE [LARGE SCALE GENOMIC DNA]</scope>
    <source>
        <strain evidence="11">sapolanicus</strain>
    </source>
</reference>
<feature type="transmembrane region" description="Helical" evidence="8">
    <location>
        <begin position="306"/>
        <end position="324"/>
    </location>
</feature>
<feature type="domain" description="NADH:quinone oxidoreductase/Mrp antiporter transmembrane" evidence="9">
    <location>
        <begin position="132"/>
        <end position="422"/>
    </location>
</feature>
<evidence type="ECO:0000256" key="6">
    <source>
        <dbReference type="ARBA" id="ARBA00023136"/>
    </source>
</evidence>
<accession>E4RMS9</accession>
<evidence type="ECO:0000256" key="2">
    <source>
        <dbReference type="ARBA" id="ARBA00005346"/>
    </source>
</evidence>
<feature type="transmembrane region" description="Helical" evidence="8">
    <location>
        <begin position="137"/>
        <end position="155"/>
    </location>
</feature>
<dbReference type="Proteomes" id="UP000007434">
    <property type="component" value="Chromosome"/>
</dbReference>